<organism evidence="7 8">
    <name type="scientific">Aeromicrobium halocynthiae</name>
    <dbReference type="NCBI Taxonomy" id="560557"/>
    <lineage>
        <taxon>Bacteria</taxon>
        <taxon>Bacillati</taxon>
        <taxon>Actinomycetota</taxon>
        <taxon>Actinomycetes</taxon>
        <taxon>Propionibacteriales</taxon>
        <taxon>Nocardioidaceae</taxon>
        <taxon>Aeromicrobium</taxon>
    </lineage>
</organism>
<comment type="similarity">
    <text evidence="1">Belongs to the 'phage' integrase family.</text>
</comment>
<dbReference type="Gene3D" id="1.10.150.130">
    <property type="match status" value="1"/>
</dbReference>
<dbReference type="InterPro" id="IPR013762">
    <property type="entry name" value="Integrase-like_cat_sf"/>
</dbReference>
<gene>
    <name evidence="7" type="ORF">GCM10009821_27520</name>
</gene>
<dbReference type="Pfam" id="PF00589">
    <property type="entry name" value="Phage_integrase"/>
    <property type="match status" value="1"/>
</dbReference>
<evidence type="ECO:0000256" key="4">
    <source>
        <dbReference type="PROSITE-ProRule" id="PRU01248"/>
    </source>
</evidence>
<dbReference type="InterPro" id="IPR053876">
    <property type="entry name" value="Phage_int_M"/>
</dbReference>
<dbReference type="EMBL" id="BAAAPY010000013">
    <property type="protein sequence ID" value="GAA2084619.1"/>
    <property type="molecule type" value="Genomic_DNA"/>
</dbReference>
<dbReference type="InterPro" id="IPR050090">
    <property type="entry name" value="Tyrosine_recombinase_XerCD"/>
</dbReference>
<keyword evidence="3" id="KW-0233">DNA recombination</keyword>
<proteinExistence type="inferred from homology"/>
<dbReference type="CDD" id="cd01189">
    <property type="entry name" value="INT_ICEBs1_C_like"/>
    <property type="match status" value="1"/>
</dbReference>
<evidence type="ECO:0000313" key="8">
    <source>
        <dbReference type="Proteomes" id="UP001501480"/>
    </source>
</evidence>
<sequence>MSRKKRGTHVVKQGIRKRYRADGTVRGYEVRYRDPERVDLNGKPVLRCKTFRTRDEAESFQARKVVEIMDGEHIDPERLRTKWKYISDEWLRVKEAKGARARTVSGYRNVLDNWLSHWDKRAIDDIRPADVWAVIEHLRGKGRAVGTERHVFNTINGVFKYAVRKGYVRKNPAEPHREDPRGQSDGKFEGKALTAEEAEAIIGALPAGRFRLYGLLGLWTGFRAGELAGLRVSNLDSHRSTVQVGETVEDLGGTLRPGIAKTQKSLGRRVPIPQGVMDALTTYIEARGLTESDYLFAGPNEYFRHSNFYKRQWRAACEEAGLPGTRFHTLRHTFLSLRAREGVPPNVLMEWAGHSTIKITMDVYTHAYEDDPRDREVVERMFADAQQRAAEHRAHLTVVNSSAG</sequence>
<dbReference type="Pfam" id="PF22022">
    <property type="entry name" value="Phage_int_M"/>
    <property type="match status" value="1"/>
</dbReference>
<evidence type="ECO:0000313" key="7">
    <source>
        <dbReference type="EMBL" id="GAA2084619.1"/>
    </source>
</evidence>
<keyword evidence="2 4" id="KW-0238">DNA-binding</keyword>
<reference evidence="7 8" key="1">
    <citation type="journal article" date="2019" name="Int. J. Syst. Evol. Microbiol.">
        <title>The Global Catalogue of Microorganisms (GCM) 10K type strain sequencing project: providing services to taxonomists for standard genome sequencing and annotation.</title>
        <authorList>
            <consortium name="The Broad Institute Genomics Platform"/>
            <consortium name="The Broad Institute Genome Sequencing Center for Infectious Disease"/>
            <person name="Wu L."/>
            <person name="Ma J."/>
        </authorList>
    </citation>
    <scope>NUCLEOTIDE SEQUENCE [LARGE SCALE GENOMIC DNA]</scope>
    <source>
        <strain evidence="7 8">JCM 15749</strain>
    </source>
</reference>
<dbReference type="InterPro" id="IPR002104">
    <property type="entry name" value="Integrase_catalytic"/>
</dbReference>
<dbReference type="InterPro" id="IPR044068">
    <property type="entry name" value="CB"/>
</dbReference>
<keyword evidence="8" id="KW-1185">Reference proteome</keyword>
<dbReference type="PROSITE" id="PS51898">
    <property type="entry name" value="TYR_RECOMBINASE"/>
    <property type="match status" value="1"/>
</dbReference>
<name>A0ABN2W6Q9_9ACTN</name>
<feature type="domain" description="Core-binding (CB)" evidence="6">
    <location>
        <begin position="81"/>
        <end position="163"/>
    </location>
</feature>
<dbReference type="Proteomes" id="UP001501480">
    <property type="component" value="Unassembled WGS sequence"/>
</dbReference>
<evidence type="ECO:0000259" key="6">
    <source>
        <dbReference type="PROSITE" id="PS51900"/>
    </source>
</evidence>
<evidence type="ECO:0000256" key="2">
    <source>
        <dbReference type="ARBA" id="ARBA00023125"/>
    </source>
</evidence>
<evidence type="ECO:0000259" key="5">
    <source>
        <dbReference type="PROSITE" id="PS51898"/>
    </source>
</evidence>
<dbReference type="RefSeq" id="WP_344329812.1">
    <property type="nucleotide sequence ID" value="NZ_BAAAPY010000013.1"/>
</dbReference>
<evidence type="ECO:0000256" key="3">
    <source>
        <dbReference type="ARBA" id="ARBA00023172"/>
    </source>
</evidence>
<dbReference type="InterPro" id="IPR010998">
    <property type="entry name" value="Integrase_recombinase_N"/>
</dbReference>
<dbReference type="Gene3D" id="1.10.443.10">
    <property type="entry name" value="Intergrase catalytic core"/>
    <property type="match status" value="1"/>
</dbReference>
<dbReference type="PROSITE" id="PS51900">
    <property type="entry name" value="CB"/>
    <property type="match status" value="1"/>
</dbReference>
<comment type="caution">
    <text evidence="7">The sequence shown here is derived from an EMBL/GenBank/DDBJ whole genome shotgun (WGS) entry which is preliminary data.</text>
</comment>
<dbReference type="PANTHER" id="PTHR30349:SF64">
    <property type="entry name" value="PROPHAGE INTEGRASE INTD-RELATED"/>
    <property type="match status" value="1"/>
</dbReference>
<protein>
    <recommendedName>
        <fullName evidence="9">Site-specific integrase</fullName>
    </recommendedName>
</protein>
<feature type="domain" description="Tyr recombinase" evidence="5">
    <location>
        <begin position="188"/>
        <end position="379"/>
    </location>
</feature>
<accession>A0ABN2W6Q9</accession>
<dbReference type="SUPFAM" id="SSF56349">
    <property type="entry name" value="DNA breaking-rejoining enzymes"/>
    <property type="match status" value="1"/>
</dbReference>
<dbReference type="PANTHER" id="PTHR30349">
    <property type="entry name" value="PHAGE INTEGRASE-RELATED"/>
    <property type="match status" value="1"/>
</dbReference>
<evidence type="ECO:0008006" key="9">
    <source>
        <dbReference type="Google" id="ProtNLM"/>
    </source>
</evidence>
<evidence type="ECO:0000256" key="1">
    <source>
        <dbReference type="ARBA" id="ARBA00008857"/>
    </source>
</evidence>
<dbReference type="InterPro" id="IPR011010">
    <property type="entry name" value="DNA_brk_join_enz"/>
</dbReference>